<organism evidence="1 2">
    <name type="scientific">Tindallia magadiensis</name>
    <dbReference type="NCBI Taxonomy" id="69895"/>
    <lineage>
        <taxon>Bacteria</taxon>
        <taxon>Bacillati</taxon>
        <taxon>Bacillota</taxon>
        <taxon>Clostridia</taxon>
        <taxon>Peptostreptococcales</taxon>
        <taxon>Tindalliaceae</taxon>
        <taxon>Tindallia</taxon>
    </lineage>
</organism>
<gene>
    <name evidence="1" type="ORF">SAMN05192551_101736</name>
</gene>
<reference evidence="2" key="1">
    <citation type="submission" date="2016-10" db="EMBL/GenBank/DDBJ databases">
        <authorList>
            <person name="Varghese N."/>
            <person name="Submissions S."/>
        </authorList>
    </citation>
    <scope>NUCLEOTIDE SEQUENCE [LARGE SCALE GENOMIC DNA]</scope>
    <source>
        <strain evidence="2">Z-7934</strain>
    </source>
</reference>
<dbReference type="STRING" id="69895.SAMN05192551_101736"/>
<evidence type="ECO:0000313" key="2">
    <source>
        <dbReference type="Proteomes" id="UP000199287"/>
    </source>
</evidence>
<dbReference type="EMBL" id="FOQA01000001">
    <property type="protein sequence ID" value="SFH60229.1"/>
    <property type="molecule type" value="Genomic_DNA"/>
</dbReference>
<dbReference type="AlphaFoldDB" id="A0A1I3BE63"/>
<sequence>MKKLFIEMLDRERRKIIDEELYQGEHGRSGVVNILMTEKLKKYLIKKSIENLTVDQVEIKRC</sequence>
<name>A0A1I3BE63_9FIRM</name>
<dbReference type="Proteomes" id="UP000199287">
    <property type="component" value="Unassembled WGS sequence"/>
</dbReference>
<accession>A0A1I3BE63</accession>
<proteinExistence type="predicted"/>
<keyword evidence="2" id="KW-1185">Reference proteome</keyword>
<protein>
    <submittedName>
        <fullName evidence="1">Uncharacterized protein</fullName>
    </submittedName>
</protein>
<evidence type="ECO:0000313" key="1">
    <source>
        <dbReference type="EMBL" id="SFH60229.1"/>
    </source>
</evidence>